<proteinExistence type="predicted"/>
<comment type="caution">
    <text evidence="1">The sequence shown here is derived from an EMBL/GenBank/DDBJ whole genome shotgun (WGS) entry which is preliminary data.</text>
</comment>
<name>A0A2P8DVG3_9BACT</name>
<dbReference type="EMBL" id="PYGF01000014">
    <property type="protein sequence ID" value="PSL01223.1"/>
    <property type="molecule type" value="Genomic_DNA"/>
</dbReference>
<gene>
    <name evidence="1" type="ORF">CLV48_11425</name>
</gene>
<organism evidence="1 2">
    <name type="scientific">Cecembia rubra</name>
    <dbReference type="NCBI Taxonomy" id="1485585"/>
    <lineage>
        <taxon>Bacteria</taxon>
        <taxon>Pseudomonadati</taxon>
        <taxon>Bacteroidota</taxon>
        <taxon>Cytophagia</taxon>
        <taxon>Cytophagales</taxon>
        <taxon>Cyclobacteriaceae</taxon>
        <taxon>Cecembia</taxon>
    </lineage>
</organism>
<keyword evidence="2" id="KW-1185">Reference proteome</keyword>
<evidence type="ECO:0000313" key="2">
    <source>
        <dbReference type="Proteomes" id="UP000240708"/>
    </source>
</evidence>
<dbReference type="Proteomes" id="UP000240708">
    <property type="component" value="Unassembled WGS sequence"/>
</dbReference>
<protein>
    <submittedName>
        <fullName evidence="1">Uncharacterized protein</fullName>
    </submittedName>
</protein>
<accession>A0A2P8DVG3</accession>
<dbReference type="AlphaFoldDB" id="A0A2P8DVG3"/>
<sequence>MSIYKSFIKVVKPCLNGKNFIVFLILLLFSKNLPSHFKIIPVNVKLKMIGI</sequence>
<reference evidence="1 2" key="1">
    <citation type="submission" date="2018-03" db="EMBL/GenBank/DDBJ databases">
        <title>Genomic Encyclopedia of Archaeal and Bacterial Type Strains, Phase II (KMG-II): from individual species to whole genera.</title>
        <authorList>
            <person name="Goeker M."/>
        </authorList>
    </citation>
    <scope>NUCLEOTIDE SEQUENCE [LARGE SCALE GENOMIC DNA]</scope>
    <source>
        <strain evidence="1 2">DSM 28057</strain>
    </source>
</reference>
<evidence type="ECO:0000313" key="1">
    <source>
        <dbReference type="EMBL" id="PSL01223.1"/>
    </source>
</evidence>